<dbReference type="PRINTS" id="PR00237">
    <property type="entry name" value="GPCRRHODOPSN"/>
</dbReference>
<keyword evidence="5" id="KW-0297">G-protein coupled receptor</keyword>
<feature type="transmembrane region" description="Helical" evidence="10">
    <location>
        <begin position="82"/>
        <end position="101"/>
    </location>
</feature>
<sequence>MTTQILIASMAAVGSLYGISVMPMGVLEMIHNGEWPLGERFCRARHACNQFLGINFMIHVMCLSIDRYIAICKPLKYRVLTYRTGLIMTAVTWLLTSLTLVEKQIFLETQVDVIAPHYNASSLIKPDDNILTDKIFVLANYFLWNSPFYVSYLLNGFLLLEVYRYHKRSPRSLKTKKFENSQTRSKDYKSKKNKPADVGQAGSQKPGFCPGDGASCSSVAYDPPAATEDKKQESAQIVAPRRSKMFRAVRTVGFMMICYTLCWLPAWIYMAWLFGQGLSFPLWSEILVLWITYSNSALNPMIYCTYKPVSRAFKSLFET</sequence>
<dbReference type="InterPro" id="IPR050569">
    <property type="entry name" value="TAAR"/>
</dbReference>
<evidence type="ECO:0000256" key="7">
    <source>
        <dbReference type="ARBA" id="ARBA00023170"/>
    </source>
</evidence>
<keyword evidence="6 10" id="KW-0472">Membrane</keyword>
<accession>A0AAV2HKH9</accession>
<evidence type="ECO:0000313" key="12">
    <source>
        <dbReference type="EMBL" id="CAL1533036.1"/>
    </source>
</evidence>
<dbReference type="SUPFAM" id="SSF81321">
    <property type="entry name" value="Family A G protein-coupled receptor-like"/>
    <property type="match status" value="1"/>
</dbReference>
<dbReference type="PANTHER" id="PTHR24249">
    <property type="entry name" value="HISTAMINE RECEPTOR-RELATED G-PROTEIN COUPLED RECEPTOR"/>
    <property type="match status" value="1"/>
</dbReference>
<dbReference type="GO" id="GO:0004930">
    <property type="term" value="F:G protein-coupled receptor activity"/>
    <property type="evidence" value="ECO:0007669"/>
    <property type="project" value="UniProtKB-KW"/>
</dbReference>
<evidence type="ECO:0000256" key="4">
    <source>
        <dbReference type="ARBA" id="ARBA00022989"/>
    </source>
</evidence>
<feature type="transmembrane region" description="Helical" evidence="10">
    <location>
        <begin position="148"/>
        <end position="166"/>
    </location>
</feature>
<evidence type="ECO:0000256" key="10">
    <source>
        <dbReference type="SAM" id="Phobius"/>
    </source>
</evidence>
<keyword evidence="8" id="KW-0807">Transducer</keyword>
<feature type="region of interest" description="Disordered" evidence="9">
    <location>
        <begin position="174"/>
        <end position="206"/>
    </location>
</feature>
<keyword evidence="7" id="KW-0675">Receptor</keyword>
<keyword evidence="3 10" id="KW-0812">Transmembrane</keyword>
<protein>
    <recommendedName>
        <fullName evidence="11">G-protein coupled receptors family 1 profile domain-containing protein</fullName>
    </recommendedName>
</protein>
<keyword evidence="4 10" id="KW-1133">Transmembrane helix</keyword>
<proteinExistence type="predicted"/>
<dbReference type="GO" id="GO:0005886">
    <property type="term" value="C:plasma membrane"/>
    <property type="evidence" value="ECO:0007669"/>
    <property type="project" value="UniProtKB-SubCell"/>
</dbReference>
<dbReference type="InterPro" id="IPR000276">
    <property type="entry name" value="GPCR_Rhodpsn"/>
</dbReference>
<keyword evidence="13" id="KW-1185">Reference proteome</keyword>
<feature type="transmembrane region" description="Helical" evidence="10">
    <location>
        <begin position="7"/>
        <end position="30"/>
    </location>
</feature>
<dbReference type="CDD" id="cd00637">
    <property type="entry name" value="7tm_classA_rhodopsin-like"/>
    <property type="match status" value="1"/>
</dbReference>
<dbReference type="Proteomes" id="UP001497497">
    <property type="component" value="Unassembled WGS sequence"/>
</dbReference>
<organism evidence="12 13">
    <name type="scientific">Lymnaea stagnalis</name>
    <name type="common">Great pond snail</name>
    <name type="synonym">Helix stagnalis</name>
    <dbReference type="NCBI Taxonomy" id="6523"/>
    <lineage>
        <taxon>Eukaryota</taxon>
        <taxon>Metazoa</taxon>
        <taxon>Spiralia</taxon>
        <taxon>Lophotrochozoa</taxon>
        <taxon>Mollusca</taxon>
        <taxon>Gastropoda</taxon>
        <taxon>Heterobranchia</taxon>
        <taxon>Euthyneura</taxon>
        <taxon>Panpulmonata</taxon>
        <taxon>Hygrophila</taxon>
        <taxon>Lymnaeoidea</taxon>
        <taxon>Lymnaeidae</taxon>
        <taxon>Lymnaea</taxon>
    </lineage>
</organism>
<feature type="transmembrane region" description="Helical" evidence="10">
    <location>
        <begin position="251"/>
        <end position="274"/>
    </location>
</feature>
<gene>
    <name evidence="12" type="ORF">GSLYS_00007054001</name>
</gene>
<dbReference type="EMBL" id="CAXITT010000132">
    <property type="protein sequence ID" value="CAL1533036.1"/>
    <property type="molecule type" value="Genomic_DNA"/>
</dbReference>
<dbReference type="PROSITE" id="PS50262">
    <property type="entry name" value="G_PROTEIN_RECEP_F1_2"/>
    <property type="match status" value="1"/>
</dbReference>
<dbReference type="InterPro" id="IPR017452">
    <property type="entry name" value="GPCR_Rhodpsn_7TM"/>
</dbReference>
<reference evidence="12 13" key="1">
    <citation type="submission" date="2024-04" db="EMBL/GenBank/DDBJ databases">
        <authorList>
            <consortium name="Genoscope - CEA"/>
            <person name="William W."/>
        </authorList>
    </citation>
    <scope>NUCLEOTIDE SEQUENCE [LARGE SCALE GENOMIC DNA]</scope>
</reference>
<feature type="compositionally biased region" description="Basic and acidic residues" evidence="9">
    <location>
        <begin position="176"/>
        <end position="190"/>
    </location>
</feature>
<dbReference type="Gene3D" id="1.20.1070.10">
    <property type="entry name" value="Rhodopsin 7-helix transmembrane proteins"/>
    <property type="match status" value="1"/>
</dbReference>
<dbReference type="AlphaFoldDB" id="A0AAV2HKH9"/>
<feature type="transmembrane region" description="Helical" evidence="10">
    <location>
        <begin position="50"/>
        <end position="70"/>
    </location>
</feature>
<dbReference type="Pfam" id="PF00001">
    <property type="entry name" value="7tm_1"/>
    <property type="match status" value="1"/>
</dbReference>
<evidence type="ECO:0000259" key="11">
    <source>
        <dbReference type="PROSITE" id="PS50262"/>
    </source>
</evidence>
<evidence type="ECO:0000256" key="6">
    <source>
        <dbReference type="ARBA" id="ARBA00023136"/>
    </source>
</evidence>
<evidence type="ECO:0000256" key="2">
    <source>
        <dbReference type="ARBA" id="ARBA00022475"/>
    </source>
</evidence>
<evidence type="ECO:0000256" key="1">
    <source>
        <dbReference type="ARBA" id="ARBA00004651"/>
    </source>
</evidence>
<evidence type="ECO:0000256" key="5">
    <source>
        <dbReference type="ARBA" id="ARBA00023040"/>
    </source>
</evidence>
<name>A0AAV2HKH9_LYMST</name>
<evidence type="ECO:0000313" key="13">
    <source>
        <dbReference type="Proteomes" id="UP001497497"/>
    </source>
</evidence>
<keyword evidence="2" id="KW-1003">Cell membrane</keyword>
<comment type="caution">
    <text evidence="12">The sequence shown here is derived from an EMBL/GenBank/DDBJ whole genome shotgun (WGS) entry which is preliminary data.</text>
</comment>
<feature type="domain" description="G-protein coupled receptors family 1 profile" evidence="11">
    <location>
        <begin position="1"/>
        <end position="303"/>
    </location>
</feature>
<evidence type="ECO:0000256" key="8">
    <source>
        <dbReference type="ARBA" id="ARBA00023224"/>
    </source>
</evidence>
<comment type="subcellular location">
    <subcellularLocation>
        <location evidence="1">Cell membrane</location>
        <topology evidence="1">Multi-pass membrane protein</topology>
    </subcellularLocation>
</comment>
<evidence type="ECO:0000256" key="3">
    <source>
        <dbReference type="ARBA" id="ARBA00022692"/>
    </source>
</evidence>
<evidence type="ECO:0000256" key="9">
    <source>
        <dbReference type="SAM" id="MobiDB-lite"/>
    </source>
</evidence>